<keyword evidence="8" id="KW-0539">Nucleus</keyword>
<dbReference type="PROSITE" id="PS01153">
    <property type="entry name" value="NOL1_NOP2_SUN"/>
    <property type="match status" value="1"/>
</dbReference>
<reference evidence="14 15" key="2">
    <citation type="submission" date="2016-08" db="EMBL/GenBank/DDBJ databases">
        <title>Pervasive Adenine N6-methylation of Active Genes in Fungi.</title>
        <authorList>
            <consortium name="DOE Joint Genome Institute"/>
            <person name="Mondo S.J."/>
            <person name="Dannebaum R.O."/>
            <person name="Kuo R.C."/>
            <person name="Labutti K."/>
            <person name="Haridas S."/>
            <person name="Kuo A."/>
            <person name="Salamov A."/>
            <person name="Ahrendt S.R."/>
            <person name="Lipzen A."/>
            <person name="Sullivan W."/>
            <person name="Andreopoulos W.B."/>
            <person name="Clum A."/>
            <person name="Lindquist E."/>
            <person name="Daum C."/>
            <person name="Ramamoorthy G.K."/>
            <person name="Gryganskyi A."/>
            <person name="Culley D."/>
            <person name="Magnuson J.K."/>
            <person name="James T.Y."/>
            <person name="O'Malley M.A."/>
            <person name="Stajich J.E."/>
            <person name="Spatafora J.W."/>
            <person name="Visel A."/>
            <person name="Grigoriev I.V."/>
        </authorList>
    </citation>
    <scope>NUCLEOTIDE SEQUENCE [LARGE SCALE GENOMIC DNA]</scope>
    <source>
        <strain evidence="14 15">S4</strain>
    </source>
</reference>
<dbReference type="InterPro" id="IPR023273">
    <property type="entry name" value="RCMT_NOP2"/>
</dbReference>
<evidence type="ECO:0000256" key="4">
    <source>
        <dbReference type="ARBA" id="ARBA00022603"/>
    </source>
</evidence>
<keyword evidence="4 10" id="KW-0489">Methyltransferase</keyword>
<keyword evidence="6 10" id="KW-0949">S-adenosyl-L-methionine</keyword>
<dbReference type="InterPro" id="IPR049560">
    <property type="entry name" value="MeTrfase_RsmB-F_NOP2_cat"/>
</dbReference>
<dbReference type="GO" id="GO:1902626">
    <property type="term" value="P:assembly of large subunit precursor of preribosome"/>
    <property type="evidence" value="ECO:0007669"/>
    <property type="project" value="EnsemblFungi"/>
</dbReference>
<dbReference type="InterPro" id="IPR018314">
    <property type="entry name" value="RsmB/NOL1/NOP2-like_CS"/>
</dbReference>
<evidence type="ECO:0000259" key="13">
    <source>
        <dbReference type="PROSITE" id="PS51686"/>
    </source>
</evidence>
<feature type="region of interest" description="Disordered" evidence="12">
    <location>
        <begin position="1"/>
        <end position="74"/>
    </location>
</feature>
<keyword evidence="3" id="KW-0690">Ribosome biogenesis</keyword>
<dbReference type="InterPro" id="IPR054728">
    <property type="entry name" value="RsmB-like_ferredoxin"/>
</dbReference>
<dbReference type="NCBIfam" id="TIGR00446">
    <property type="entry name" value="nop2p"/>
    <property type="match status" value="1"/>
</dbReference>
<dbReference type="Proteomes" id="UP000193944">
    <property type="component" value="Unassembled WGS sequence"/>
</dbReference>
<gene>
    <name evidence="14" type="ORF">BCR32DRAFT_234897</name>
</gene>
<comment type="caution">
    <text evidence="14">The sequence shown here is derived from an EMBL/GenBank/DDBJ whole genome shotgun (WGS) entry which is preliminary data.</text>
</comment>
<dbReference type="InterPro" id="IPR023267">
    <property type="entry name" value="RCMT"/>
</dbReference>
<dbReference type="GO" id="GO:0003723">
    <property type="term" value="F:RNA binding"/>
    <property type="evidence" value="ECO:0007669"/>
    <property type="project" value="UniProtKB-UniRule"/>
</dbReference>
<dbReference type="PROSITE" id="PS51686">
    <property type="entry name" value="SAM_MT_RSMB_NOP"/>
    <property type="match status" value="1"/>
</dbReference>
<keyword evidence="5 10" id="KW-0808">Transferase</keyword>
<comment type="subcellular location">
    <subcellularLocation>
        <location evidence="1">Nucleus</location>
        <location evidence="1">Nucleolus</location>
    </subcellularLocation>
</comment>
<evidence type="ECO:0000256" key="1">
    <source>
        <dbReference type="ARBA" id="ARBA00004604"/>
    </source>
</evidence>
<feature type="binding site" evidence="10">
    <location>
        <position position="388"/>
    </location>
    <ligand>
        <name>S-adenosyl-L-methionine</name>
        <dbReference type="ChEBI" id="CHEBI:59789"/>
    </ligand>
</feature>
<evidence type="ECO:0000256" key="9">
    <source>
        <dbReference type="ARBA" id="ARBA00082314"/>
    </source>
</evidence>
<feature type="binding site" evidence="10">
    <location>
        <position position="405"/>
    </location>
    <ligand>
        <name>S-adenosyl-L-methionine</name>
        <dbReference type="ChEBI" id="CHEBI:59789"/>
    </ligand>
</feature>
<organism evidence="14 15">
    <name type="scientific">Anaeromyces robustus</name>
    <dbReference type="NCBI Taxonomy" id="1754192"/>
    <lineage>
        <taxon>Eukaryota</taxon>
        <taxon>Fungi</taxon>
        <taxon>Fungi incertae sedis</taxon>
        <taxon>Chytridiomycota</taxon>
        <taxon>Chytridiomycota incertae sedis</taxon>
        <taxon>Neocallimastigomycetes</taxon>
        <taxon>Neocallimastigales</taxon>
        <taxon>Neocallimastigaceae</taxon>
        <taxon>Anaeromyces</taxon>
    </lineage>
</organism>
<evidence type="ECO:0000256" key="6">
    <source>
        <dbReference type="ARBA" id="ARBA00022691"/>
    </source>
</evidence>
<feature type="compositionally biased region" description="Basic and acidic residues" evidence="12">
    <location>
        <begin position="48"/>
        <end position="74"/>
    </location>
</feature>
<feature type="coiled-coil region" evidence="11">
    <location>
        <begin position="121"/>
        <end position="161"/>
    </location>
</feature>
<dbReference type="InterPro" id="IPR029063">
    <property type="entry name" value="SAM-dependent_MTases_sf"/>
</dbReference>
<evidence type="ECO:0000256" key="2">
    <source>
        <dbReference type="ARBA" id="ARBA00007494"/>
    </source>
</evidence>
<protein>
    <recommendedName>
        <fullName evidence="9">Nucleolar protein 2</fullName>
    </recommendedName>
</protein>
<dbReference type="GO" id="GO:0030687">
    <property type="term" value="C:preribosome, large subunit precursor"/>
    <property type="evidence" value="ECO:0007669"/>
    <property type="project" value="EnsemblFungi"/>
</dbReference>
<feature type="region of interest" description="Disordered" evidence="12">
    <location>
        <begin position="576"/>
        <end position="597"/>
    </location>
</feature>
<proteinExistence type="inferred from homology"/>
<dbReference type="PRINTS" id="PR02012">
    <property type="entry name" value="RCMTNOP2"/>
</dbReference>
<evidence type="ECO:0000256" key="8">
    <source>
        <dbReference type="ARBA" id="ARBA00023242"/>
    </source>
</evidence>
<dbReference type="InterPro" id="IPR011023">
    <property type="entry name" value="Nop2p"/>
</dbReference>
<evidence type="ECO:0000256" key="5">
    <source>
        <dbReference type="ARBA" id="ARBA00022679"/>
    </source>
</evidence>
<feature type="domain" description="SAM-dependent MTase RsmB/NOP-type" evidence="13">
    <location>
        <begin position="245"/>
        <end position="533"/>
    </location>
</feature>
<dbReference type="GO" id="GO:0000463">
    <property type="term" value="P:maturation of LSU-rRNA from tricistronic rRNA transcript (SSU-rRNA, 5.8S rRNA, LSU-rRNA)"/>
    <property type="evidence" value="ECO:0007669"/>
    <property type="project" value="EnsemblFungi"/>
</dbReference>
<dbReference type="EMBL" id="MCFG01000202">
    <property type="protein sequence ID" value="ORX78670.1"/>
    <property type="molecule type" value="Genomic_DNA"/>
</dbReference>
<evidence type="ECO:0000256" key="11">
    <source>
        <dbReference type="SAM" id="Coils"/>
    </source>
</evidence>
<dbReference type="Gene3D" id="3.40.50.150">
    <property type="entry name" value="Vaccinia Virus protein VP39"/>
    <property type="match status" value="1"/>
</dbReference>
<name>A0A1Y1WYP0_9FUNG</name>
<sequence>MGRRARNKQADPLPLEQTLKRKSSEGSGNKSKKAKKTQNPPKKQPQQPKKEKVQKQKKEEKEEIPIIKKNNKIEDESWDNVETIQDVEDDEFEDIDEYEDLEDNDEYVIKKTSFNFGSDDEEEEEEEELEIEKEARELDEKKKEDERLAEEELKINVAETEKMVLTSGQEIEKDSMVAPDLALIQQRIQDVVKILNNFREMRDPDMSRTDYMEQLKKDLCQYYGYNDYLLSKFLDLFPINEAIEFFEANEVPRPIVIRANTLKTRRRDLAQALINRGVNLEPIGKWSKVGLQIFDSPVPIGATPEYLAGHYMLQAASSFLPVMALAPQENERILDMCSAPGGKTSYISALIKNTGCVFANDANKDRIKAVIANIHRLGIKNAVVCNYDGREFPNVIGGFDRVLLDAPCSGTGVIAKDPSVKVNKSEQDFQMVTQIQKELLLSAIDSVDANSKTGGYIVYSTCSITVEEDEEVVNYALRKRPNVKLVPTGLDFGKEGFTSFRGKTFNPSLKLTRRYYPHTHNMDGFYVSKFKKFSNKIPKLNKDEDEEDNEKVENKVVEEEVGFNDEEDAKIIKAEEEKRLKKKGIKPTNNKKKNNKK</sequence>
<feature type="compositionally biased region" description="Basic residues" evidence="12">
    <location>
        <begin position="580"/>
        <end position="597"/>
    </location>
</feature>
<dbReference type="PANTHER" id="PTHR22807">
    <property type="entry name" value="NOP2 YEAST -RELATED NOL1/NOP2/FMU SUN DOMAIN-CONTAINING"/>
    <property type="match status" value="1"/>
</dbReference>
<dbReference type="Gene3D" id="3.30.70.1170">
    <property type="entry name" value="Sun protein, domain 3"/>
    <property type="match status" value="1"/>
</dbReference>
<evidence type="ECO:0000313" key="14">
    <source>
        <dbReference type="EMBL" id="ORX78670.1"/>
    </source>
</evidence>
<feature type="binding site" evidence="10">
    <location>
        <begin position="337"/>
        <end position="343"/>
    </location>
    <ligand>
        <name>S-adenosyl-L-methionine</name>
        <dbReference type="ChEBI" id="CHEBI:59789"/>
    </ligand>
</feature>
<accession>A0A1Y1WYP0</accession>
<dbReference type="PANTHER" id="PTHR22807:SF30">
    <property type="entry name" value="28S RRNA (CYTOSINE(4447)-C(5))-METHYLTRANSFERASE-RELATED"/>
    <property type="match status" value="1"/>
</dbReference>
<evidence type="ECO:0000256" key="7">
    <source>
        <dbReference type="ARBA" id="ARBA00022884"/>
    </source>
</evidence>
<keyword evidence="7 10" id="KW-0694">RNA-binding</keyword>
<dbReference type="AlphaFoldDB" id="A0A1Y1WYP0"/>
<dbReference type="OrthoDB" id="427002at2759"/>
<reference evidence="14 15" key="1">
    <citation type="submission" date="2016-08" db="EMBL/GenBank/DDBJ databases">
        <title>A Parts List for Fungal Cellulosomes Revealed by Comparative Genomics.</title>
        <authorList>
            <consortium name="DOE Joint Genome Institute"/>
            <person name="Haitjema C.H."/>
            <person name="Gilmore S.P."/>
            <person name="Henske J.K."/>
            <person name="Solomon K.V."/>
            <person name="De Groot R."/>
            <person name="Kuo A."/>
            <person name="Mondo S.J."/>
            <person name="Salamov A.A."/>
            <person name="Labutti K."/>
            <person name="Zhao Z."/>
            <person name="Chiniquy J."/>
            <person name="Barry K."/>
            <person name="Brewer H.M."/>
            <person name="Purvine S.O."/>
            <person name="Wright A.T."/>
            <person name="Boxma B."/>
            <person name="Van Alen T."/>
            <person name="Hackstein J.H."/>
            <person name="Baker S.E."/>
            <person name="Grigoriev I.V."/>
            <person name="O'Malley M.A."/>
        </authorList>
    </citation>
    <scope>NUCLEOTIDE SEQUENCE [LARGE SCALE GENOMIC DNA]</scope>
    <source>
        <strain evidence="14 15">S4</strain>
    </source>
</reference>
<feature type="active site" description="Nucleophile" evidence="10">
    <location>
        <position position="462"/>
    </location>
</feature>
<evidence type="ECO:0000313" key="15">
    <source>
        <dbReference type="Proteomes" id="UP000193944"/>
    </source>
</evidence>
<dbReference type="GO" id="GO:0005730">
    <property type="term" value="C:nucleolus"/>
    <property type="evidence" value="ECO:0007669"/>
    <property type="project" value="UniProtKB-SubCell"/>
</dbReference>
<dbReference type="GO" id="GO:0070475">
    <property type="term" value="P:rRNA base methylation"/>
    <property type="evidence" value="ECO:0007669"/>
    <property type="project" value="EnsemblFungi"/>
</dbReference>
<evidence type="ECO:0000256" key="3">
    <source>
        <dbReference type="ARBA" id="ARBA00022517"/>
    </source>
</evidence>
<dbReference type="SUPFAM" id="SSF53335">
    <property type="entry name" value="S-adenosyl-L-methionine-dependent methyltransferases"/>
    <property type="match status" value="1"/>
</dbReference>
<keyword evidence="15" id="KW-1185">Reference proteome</keyword>
<dbReference type="Pfam" id="PF01189">
    <property type="entry name" value="Methyltr_RsmB-F"/>
    <property type="match status" value="1"/>
</dbReference>
<dbReference type="FunFam" id="3.30.70.1170:FF:000001">
    <property type="entry name" value="Ribosomal RNA methyltransferase Nop2"/>
    <property type="match status" value="1"/>
</dbReference>
<evidence type="ECO:0000256" key="10">
    <source>
        <dbReference type="PROSITE-ProRule" id="PRU01023"/>
    </source>
</evidence>
<feature type="binding site" evidence="10">
    <location>
        <position position="361"/>
    </location>
    <ligand>
        <name>S-adenosyl-L-methionine</name>
        <dbReference type="ChEBI" id="CHEBI:59789"/>
    </ligand>
</feature>
<dbReference type="Pfam" id="PF22458">
    <property type="entry name" value="RsmF-B_ferredox"/>
    <property type="match status" value="1"/>
</dbReference>
<dbReference type="InterPro" id="IPR001678">
    <property type="entry name" value="MeTrfase_RsmB-F_NOP2_dom"/>
</dbReference>
<keyword evidence="11" id="KW-0175">Coiled coil</keyword>
<feature type="compositionally biased region" description="Low complexity" evidence="12">
    <location>
        <begin position="37"/>
        <end position="47"/>
    </location>
</feature>
<dbReference type="PRINTS" id="PR02008">
    <property type="entry name" value="RCMTFAMILY"/>
</dbReference>
<evidence type="ECO:0000256" key="12">
    <source>
        <dbReference type="SAM" id="MobiDB-lite"/>
    </source>
</evidence>
<dbReference type="GO" id="GO:0009383">
    <property type="term" value="F:rRNA (cytosine-C5-)-methyltransferase activity"/>
    <property type="evidence" value="ECO:0007669"/>
    <property type="project" value="EnsemblFungi"/>
</dbReference>
<comment type="similarity">
    <text evidence="2 10">Belongs to the class I-like SAM-binding methyltransferase superfamily. RsmB/NOP family.</text>
</comment>
<dbReference type="STRING" id="1754192.A0A1Y1WYP0"/>